<dbReference type="OrthoDB" id="10659686at2759"/>
<dbReference type="EMBL" id="LCTV02000001">
    <property type="protein sequence ID" value="PRQ77687.1"/>
    <property type="molecule type" value="Genomic_DNA"/>
</dbReference>
<gene>
    <name evidence="1" type="ORF">AAT19DRAFT_8755</name>
</gene>
<protein>
    <submittedName>
        <fullName evidence="1">Uncharacterized protein</fullName>
    </submittedName>
</protein>
<evidence type="ECO:0000313" key="1">
    <source>
        <dbReference type="EMBL" id="PRQ77687.1"/>
    </source>
</evidence>
<proteinExistence type="predicted"/>
<sequence>MWFSTCLTDSCAGTCLTTPFSITSDLLYARLDGARTRRERLTRDNPRHILVEHAPRLAHEGKARTAPMFEQQHWRRKLDEMSTGPECQGKVRCALAQCSRAQGSSPTLDICWPMLGNATYTSFDGVRTAGGVSRAGQASLNLDFPPLSLTHRFSSAEYTPELPRHHWLAPSPPRSTHHASVSRFHTLHRKEPFRCSSRRESETSARHSTLPPLLAFTLKVASRRLKRARLRLATRCLT</sequence>
<organism evidence="1 2">
    <name type="scientific">Rhodotorula toruloides</name>
    <name type="common">Yeast</name>
    <name type="synonym">Rhodosporidium toruloides</name>
    <dbReference type="NCBI Taxonomy" id="5286"/>
    <lineage>
        <taxon>Eukaryota</taxon>
        <taxon>Fungi</taxon>
        <taxon>Dikarya</taxon>
        <taxon>Basidiomycota</taxon>
        <taxon>Pucciniomycotina</taxon>
        <taxon>Microbotryomycetes</taxon>
        <taxon>Sporidiobolales</taxon>
        <taxon>Sporidiobolaceae</taxon>
        <taxon>Rhodotorula</taxon>
    </lineage>
</organism>
<name>A0A2T0AI35_RHOTO</name>
<dbReference type="Proteomes" id="UP000239560">
    <property type="component" value="Unassembled WGS sequence"/>
</dbReference>
<accession>A0A2T0AI35</accession>
<comment type="caution">
    <text evidence="1">The sequence shown here is derived from an EMBL/GenBank/DDBJ whole genome shotgun (WGS) entry which is preliminary data.</text>
</comment>
<dbReference type="AlphaFoldDB" id="A0A2T0AI35"/>
<evidence type="ECO:0000313" key="2">
    <source>
        <dbReference type="Proteomes" id="UP000239560"/>
    </source>
</evidence>
<reference evidence="1 2" key="1">
    <citation type="journal article" date="2018" name="Elife">
        <title>Functional genomics of lipid metabolism in the oleaginous yeast Rhodosporidium toruloides.</title>
        <authorList>
            <person name="Coradetti S.T."/>
            <person name="Pinel D."/>
            <person name="Geiselman G."/>
            <person name="Ito M."/>
            <person name="Mondo S."/>
            <person name="Reilly M.C."/>
            <person name="Cheng Y.F."/>
            <person name="Bauer S."/>
            <person name="Grigoriev I."/>
            <person name="Gladden J.M."/>
            <person name="Simmons B.A."/>
            <person name="Brem R."/>
            <person name="Arkin A.P."/>
            <person name="Skerker J.M."/>
        </authorList>
    </citation>
    <scope>NUCLEOTIDE SEQUENCE [LARGE SCALE GENOMIC DNA]</scope>
    <source>
        <strain evidence="1 2">NBRC 0880</strain>
    </source>
</reference>